<evidence type="ECO:0000256" key="1">
    <source>
        <dbReference type="SAM" id="MobiDB-lite"/>
    </source>
</evidence>
<dbReference type="EMBL" id="LKCN02000005">
    <property type="protein sequence ID" value="RCI13892.1"/>
    <property type="molecule type" value="Genomic_DNA"/>
</dbReference>
<proteinExistence type="predicted"/>
<gene>
    <name evidence="2" type="ORF">L249_8205</name>
</gene>
<comment type="caution">
    <text evidence="2">The sequence shown here is derived from an EMBL/GenBank/DDBJ whole genome shotgun (WGS) entry which is preliminary data.</text>
</comment>
<protein>
    <submittedName>
        <fullName evidence="2">Uncharacterized protein</fullName>
    </submittedName>
</protein>
<organism evidence="2 3">
    <name type="scientific">Ophiocordyceps polyrhachis-furcata BCC 54312</name>
    <dbReference type="NCBI Taxonomy" id="1330021"/>
    <lineage>
        <taxon>Eukaryota</taxon>
        <taxon>Fungi</taxon>
        <taxon>Dikarya</taxon>
        <taxon>Ascomycota</taxon>
        <taxon>Pezizomycotina</taxon>
        <taxon>Sordariomycetes</taxon>
        <taxon>Hypocreomycetidae</taxon>
        <taxon>Hypocreales</taxon>
        <taxon>Ophiocordycipitaceae</taxon>
        <taxon>Ophiocordyceps</taxon>
    </lineage>
</organism>
<feature type="compositionally biased region" description="Polar residues" evidence="1">
    <location>
        <begin position="7"/>
        <end position="21"/>
    </location>
</feature>
<dbReference type="Proteomes" id="UP000253664">
    <property type="component" value="Unassembled WGS sequence"/>
</dbReference>
<reference evidence="2 3" key="1">
    <citation type="journal article" date="2015" name="BMC Genomics">
        <title>Insights from the genome of Ophiocordyceps polyrhachis-furcata to pathogenicity and host specificity in insect fungi.</title>
        <authorList>
            <person name="Wichadakul D."/>
            <person name="Kobmoo N."/>
            <person name="Ingsriswang S."/>
            <person name="Tangphatsornruang S."/>
            <person name="Chantasingh D."/>
            <person name="Luangsa-ard J.J."/>
            <person name="Eurwilaichitr L."/>
        </authorList>
    </citation>
    <scope>NUCLEOTIDE SEQUENCE [LARGE SCALE GENOMIC DNA]</scope>
    <source>
        <strain evidence="2 3">BCC 54312</strain>
    </source>
</reference>
<accession>A0A367LI13</accession>
<sequence length="83" mass="9010">MARSVVSVESYTDSRRTAATNSEDDDDMTMMMRDLGKASRSATGAEEDPNSSARGAGPAMRAWTLPTLWVVQQRSTFAHGEPT</sequence>
<evidence type="ECO:0000313" key="3">
    <source>
        <dbReference type="Proteomes" id="UP000253664"/>
    </source>
</evidence>
<dbReference type="AlphaFoldDB" id="A0A367LI13"/>
<feature type="non-terminal residue" evidence="2">
    <location>
        <position position="83"/>
    </location>
</feature>
<name>A0A367LI13_9HYPO</name>
<dbReference type="OrthoDB" id="10450020at2759"/>
<feature type="region of interest" description="Disordered" evidence="1">
    <location>
        <begin position="1"/>
        <end position="58"/>
    </location>
</feature>
<keyword evidence="3" id="KW-1185">Reference proteome</keyword>
<evidence type="ECO:0000313" key="2">
    <source>
        <dbReference type="EMBL" id="RCI13892.1"/>
    </source>
</evidence>